<dbReference type="Gene3D" id="2.60.40.790">
    <property type="match status" value="1"/>
</dbReference>
<evidence type="ECO:0000313" key="7">
    <source>
        <dbReference type="EMBL" id="KAK7498813.1"/>
    </source>
</evidence>
<evidence type="ECO:0000256" key="1">
    <source>
        <dbReference type="ARBA" id="ARBA00004123"/>
    </source>
</evidence>
<evidence type="ECO:0000256" key="4">
    <source>
        <dbReference type="ARBA" id="ARBA00022490"/>
    </source>
</evidence>
<gene>
    <name evidence="7" type="ORF">BaRGS_00009905</name>
</gene>
<dbReference type="Pfam" id="PF04969">
    <property type="entry name" value="CS"/>
    <property type="match status" value="1"/>
</dbReference>
<dbReference type="Proteomes" id="UP001519460">
    <property type="component" value="Unassembled WGS sequence"/>
</dbReference>
<dbReference type="EMBL" id="JACVVK020000048">
    <property type="protein sequence ID" value="KAK7498813.1"/>
    <property type="molecule type" value="Genomic_DNA"/>
</dbReference>
<feature type="domain" description="CS" evidence="6">
    <location>
        <begin position="286"/>
        <end position="373"/>
    </location>
</feature>
<dbReference type="GO" id="GO:0005634">
    <property type="term" value="C:nucleus"/>
    <property type="evidence" value="ECO:0007669"/>
    <property type="project" value="UniProtKB-SubCell"/>
</dbReference>
<dbReference type="PROSITE" id="PS51203">
    <property type="entry name" value="CS"/>
    <property type="match status" value="1"/>
</dbReference>
<dbReference type="GO" id="GO:0005737">
    <property type="term" value="C:cytoplasm"/>
    <property type="evidence" value="ECO:0007669"/>
    <property type="project" value="UniProtKB-SubCell"/>
</dbReference>
<proteinExistence type="predicted"/>
<dbReference type="SUPFAM" id="SSF49764">
    <property type="entry name" value="HSP20-like chaperones"/>
    <property type="match status" value="1"/>
</dbReference>
<comment type="subcellular location">
    <subcellularLocation>
        <location evidence="2">Cytoplasm</location>
    </subcellularLocation>
    <subcellularLocation>
        <location evidence="1">Nucleus</location>
    </subcellularLocation>
</comment>
<accession>A0ABD0LI91</accession>
<dbReference type="AlphaFoldDB" id="A0ABD0LI91"/>
<organism evidence="7 8">
    <name type="scientific">Batillaria attramentaria</name>
    <dbReference type="NCBI Taxonomy" id="370345"/>
    <lineage>
        <taxon>Eukaryota</taxon>
        <taxon>Metazoa</taxon>
        <taxon>Spiralia</taxon>
        <taxon>Lophotrochozoa</taxon>
        <taxon>Mollusca</taxon>
        <taxon>Gastropoda</taxon>
        <taxon>Caenogastropoda</taxon>
        <taxon>Sorbeoconcha</taxon>
        <taxon>Cerithioidea</taxon>
        <taxon>Batillariidae</taxon>
        <taxon>Batillaria</taxon>
    </lineage>
</organism>
<evidence type="ECO:0000256" key="5">
    <source>
        <dbReference type="ARBA" id="ARBA00023242"/>
    </source>
</evidence>
<name>A0ABD0LI91_9CAEN</name>
<dbReference type="InterPro" id="IPR037895">
    <property type="entry name" value="NUDCD1"/>
</dbReference>
<reference evidence="7 8" key="1">
    <citation type="journal article" date="2023" name="Sci. Data">
        <title>Genome assembly of the Korean intertidal mud-creeper Batillaria attramentaria.</title>
        <authorList>
            <person name="Patra A.K."/>
            <person name="Ho P.T."/>
            <person name="Jun S."/>
            <person name="Lee S.J."/>
            <person name="Kim Y."/>
            <person name="Won Y.J."/>
        </authorList>
    </citation>
    <scope>NUCLEOTIDE SEQUENCE [LARGE SCALE GENOMIC DNA]</scope>
    <source>
        <strain evidence="7">Wonlab-2016</strain>
    </source>
</reference>
<evidence type="ECO:0000256" key="2">
    <source>
        <dbReference type="ARBA" id="ARBA00004496"/>
    </source>
</evidence>
<keyword evidence="5" id="KW-0539">Nucleus</keyword>
<protein>
    <recommendedName>
        <fullName evidence="3">NudC domain-containing protein 1</fullName>
    </recommendedName>
</protein>
<keyword evidence="4" id="KW-0963">Cytoplasm</keyword>
<evidence type="ECO:0000259" key="6">
    <source>
        <dbReference type="PROSITE" id="PS51203"/>
    </source>
</evidence>
<dbReference type="InterPro" id="IPR007052">
    <property type="entry name" value="CS_dom"/>
</dbReference>
<evidence type="ECO:0000256" key="3">
    <source>
        <dbReference type="ARBA" id="ARBA00018915"/>
    </source>
</evidence>
<dbReference type="PANTHER" id="PTHR21664">
    <property type="entry name" value="CHRONIC MYELOGENOUS LEUKEMIA TUMOR ANTIGEN 66"/>
    <property type="match status" value="1"/>
</dbReference>
<sequence length="603" mass="66968">MALKVDLKPKKELINPQFDSYKLSLDPLPTYHQELEKAIDVCSLTQDQLTLHHTKLFAAPNHLIPDPWAENSVYLVDRDWAVRNVFICESGKVECGCQVFEIPESSEYHHVPGRLNVSLCFASPHHAVLADGAGRLFLIDTGDRKHRSAKWKILLTEKVLKDDIAFSVVDATQHTNSSTTVGGDAGVRVEAVECLLASVEKDESSNHNLTVLTWLTLSTGADQKWTVVRKRRLEGRQPFEHASLERNGTAVTIASNCPFTMTADSVKEITLSSEAGEEWEVVGREPRQPMYTWSQTAEDITIQLTLPADTAKADVYVSLANDQIDIGIKNNVTLLGGPLRERIDITTGTWSVNDQRLEVCVMKEKEEIWDMLVVGDTRGEMTMDEATITAIHERLKHLTSDKWNPDPDPQNKPFNTQQLEACDDVDDEECIFLTRIDGETHCISHQATVSYNLLFNVRLDPNLGAALCLRHDVDGFVWQPEIAGDPAGGPSSKSCPWRHAGTLDAFGYVQASKAQRRFSSCAPDFSLAAIADCSRHVYLYRQRAPTATPLRNRRTGKSVSCVAKQHVVALDPPDPILGLHVSNDHVFVATASRIYAVSVSQEA</sequence>
<evidence type="ECO:0000313" key="8">
    <source>
        <dbReference type="Proteomes" id="UP001519460"/>
    </source>
</evidence>
<keyword evidence="8" id="KW-1185">Reference proteome</keyword>
<dbReference type="InterPro" id="IPR008978">
    <property type="entry name" value="HSP20-like_chaperone"/>
</dbReference>
<dbReference type="PANTHER" id="PTHR21664:SF1">
    <property type="entry name" value="NUDC DOMAIN-CONTAINING PROTEIN 1"/>
    <property type="match status" value="1"/>
</dbReference>
<dbReference type="CDD" id="cd06467">
    <property type="entry name" value="p23_NUDC_like"/>
    <property type="match status" value="1"/>
</dbReference>
<comment type="caution">
    <text evidence="7">The sequence shown here is derived from an EMBL/GenBank/DDBJ whole genome shotgun (WGS) entry which is preliminary data.</text>
</comment>